<dbReference type="Gene3D" id="3.20.20.450">
    <property type="entry name" value="EAL domain"/>
    <property type="match status" value="1"/>
</dbReference>
<dbReference type="Pfam" id="PF00989">
    <property type="entry name" value="PAS"/>
    <property type="match status" value="2"/>
</dbReference>
<dbReference type="InterPro" id="IPR001633">
    <property type="entry name" value="EAL_dom"/>
</dbReference>
<accession>A0A7K3NNM8</accession>
<dbReference type="InterPro" id="IPR029787">
    <property type="entry name" value="Nucleotide_cyclase"/>
</dbReference>
<dbReference type="InterPro" id="IPR052155">
    <property type="entry name" value="Biofilm_reg_signaling"/>
</dbReference>
<dbReference type="InterPro" id="IPR003018">
    <property type="entry name" value="GAF"/>
</dbReference>
<dbReference type="InterPro" id="IPR013767">
    <property type="entry name" value="PAS_fold"/>
</dbReference>
<dbReference type="PANTHER" id="PTHR44757:SF2">
    <property type="entry name" value="BIOFILM ARCHITECTURE MAINTENANCE PROTEIN MBAA"/>
    <property type="match status" value="1"/>
</dbReference>
<dbReference type="Pfam" id="PF00563">
    <property type="entry name" value="EAL"/>
    <property type="match status" value="1"/>
</dbReference>
<dbReference type="CDD" id="cd01949">
    <property type="entry name" value="GGDEF"/>
    <property type="match status" value="1"/>
</dbReference>
<evidence type="ECO:0000259" key="2">
    <source>
        <dbReference type="PROSITE" id="PS50112"/>
    </source>
</evidence>
<evidence type="ECO:0000259" key="5">
    <source>
        <dbReference type="PROSITE" id="PS50887"/>
    </source>
</evidence>
<gene>
    <name evidence="6" type="ORF">G3N56_13750</name>
</gene>
<dbReference type="SUPFAM" id="SSF55781">
    <property type="entry name" value="GAF domain-like"/>
    <property type="match status" value="1"/>
</dbReference>
<dbReference type="SMART" id="SM00052">
    <property type="entry name" value="EAL"/>
    <property type="match status" value="1"/>
</dbReference>
<dbReference type="InterPro" id="IPR035919">
    <property type="entry name" value="EAL_sf"/>
</dbReference>
<dbReference type="PROSITE" id="PS50883">
    <property type="entry name" value="EAL"/>
    <property type="match status" value="1"/>
</dbReference>
<dbReference type="InterPro" id="IPR000700">
    <property type="entry name" value="PAS-assoc_C"/>
</dbReference>
<proteinExistence type="predicted"/>
<dbReference type="CDD" id="cd01948">
    <property type="entry name" value="EAL"/>
    <property type="match status" value="1"/>
</dbReference>
<dbReference type="Pfam" id="PF13185">
    <property type="entry name" value="GAF_2"/>
    <property type="match status" value="1"/>
</dbReference>
<evidence type="ECO:0000256" key="1">
    <source>
        <dbReference type="SAM" id="MobiDB-lite"/>
    </source>
</evidence>
<dbReference type="CDD" id="cd00130">
    <property type="entry name" value="PAS"/>
    <property type="match status" value="2"/>
</dbReference>
<dbReference type="Pfam" id="PF00990">
    <property type="entry name" value="GGDEF"/>
    <property type="match status" value="1"/>
</dbReference>
<dbReference type="Gene3D" id="3.30.450.40">
    <property type="match status" value="1"/>
</dbReference>
<dbReference type="InterPro" id="IPR035965">
    <property type="entry name" value="PAS-like_dom_sf"/>
</dbReference>
<dbReference type="InterPro" id="IPR000014">
    <property type="entry name" value="PAS"/>
</dbReference>
<dbReference type="Proteomes" id="UP000469724">
    <property type="component" value="Unassembled WGS sequence"/>
</dbReference>
<feature type="domain" description="PAS" evidence="2">
    <location>
        <begin position="331"/>
        <end position="399"/>
    </location>
</feature>
<feature type="region of interest" description="Disordered" evidence="1">
    <location>
        <begin position="1"/>
        <end position="20"/>
    </location>
</feature>
<dbReference type="InterPro" id="IPR000160">
    <property type="entry name" value="GGDEF_dom"/>
</dbReference>
<dbReference type="RefSeq" id="WP_163302878.1">
    <property type="nucleotide sequence ID" value="NZ_JAAGRQ010000062.1"/>
</dbReference>
<name>A0A7K3NNM8_9BACT</name>
<evidence type="ECO:0000313" key="6">
    <source>
        <dbReference type="EMBL" id="NDY57796.1"/>
    </source>
</evidence>
<dbReference type="FunFam" id="3.20.20.450:FF:000001">
    <property type="entry name" value="Cyclic di-GMP phosphodiesterase yahA"/>
    <property type="match status" value="1"/>
</dbReference>
<sequence length="900" mass="98279">MGRPKTTVQGTPQGSGGDRGHEATFRAVCAGCEGFFAFLDAVAVGLAVVDEAGRFVWVNEALCRILGLPRDRLFGEAFIRFVADTSAEQVMALHQANLDGQGGIPAEWVVLREDGGRVPVHVSPGRLVGPDGSRYGVICASDLRPQEGSQESLKRRAFQQGIVSEIGLFALSSGDMPGLFRKTIRLMASVLDVEMAEFIRFLPPDGAMRLEVGVGRSDADGSLYPPPEPGGMAAYVRSAKAPVVIKDYLREERFVPDPFFLAAGMRSGIGMVIHGRDGPYGVMGIHTREPRSFSGDDIHFLQSLANVLSEAVARTGAEAALAASNHLGGLILEAVGEGIFGIDLMGRITFVNPATTQLTGYAQEALVGADPHALWHHSKPDGKPFPRGKSPILKVLEDGRRRHVREDWFWRADGRIFPVDYVVTPLLADGRISGAVVAFRDITERKKAEKALTYQAYHDELTGLYNRAFFIERLERAMRGAKSGGGGRFSVMFLDLDDFKFVNDSLGHTVGDRLLRGIAMRLWNTLDPGDVIARLGGDEFAVLVQGQGEATRGLETAGRIHEELKKPSRIDEFEFFVSASVGIVDDVSAYEGVDEVLRDADTAMFQAKSRGKGKSEVFDRAMHDRASERLHLETGLRRAVEHGELYLAYQPIFRLADRTTVSFEALARWRHPVRGLLSPAVFIPVAEASGLILALGDWVLRECCKRMRLWLDEHPGAADMSIAANISAKQLMQGDLVARVARILDETGLDPRHLKLEVTESVLMENAELAVDILGRLRDLGIRLAVDDFGTGYSSLSYLRRFPVDALKIDRSFVSNMDVNPEKFEIVRAIVQLGRALNLDVCAEGVETEAELAGLVSLGCGLGQGYLYARPLPADEARAFIPPPGEECDPLGEEACTKFS</sequence>
<dbReference type="SUPFAM" id="SSF55073">
    <property type="entry name" value="Nucleotide cyclase"/>
    <property type="match status" value="1"/>
</dbReference>
<protein>
    <submittedName>
        <fullName evidence="6">EAL domain-containing protein</fullName>
    </submittedName>
</protein>
<dbReference type="PROSITE" id="PS50112">
    <property type="entry name" value="PAS"/>
    <property type="match status" value="2"/>
</dbReference>
<comment type="caution">
    <text evidence="6">The sequence shown here is derived from an EMBL/GenBank/DDBJ whole genome shotgun (WGS) entry which is preliminary data.</text>
</comment>
<feature type="compositionally biased region" description="Polar residues" evidence="1">
    <location>
        <begin position="1"/>
        <end position="12"/>
    </location>
</feature>
<dbReference type="PROSITE" id="PS50887">
    <property type="entry name" value="GGDEF"/>
    <property type="match status" value="1"/>
</dbReference>
<evidence type="ECO:0000259" key="3">
    <source>
        <dbReference type="PROSITE" id="PS50113"/>
    </source>
</evidence>
<evidence type="ECO:0000313" key="7">
    <source>
        <dbReference type="Proteomes" id="UP000469724"/>
    </source>
</evidence>
<dbReference type="GO" id="GO:0006355">
    <property type="term" value="P:regulation of DNA-templated transcription"/>
    <property type="evidence" value="ECO:0007669"/>
    <property type="project" value="InterPro"/>
</dbReference>
<dbReference type="AlphaFoldDB" id="A0A7K3NNM8"/>
<evidence type="ECO:0000259" key="4">
    <source>
        <dbReference type="PROSITE" id="PS50883"/>
    </source>
</evidence>
<feature type="domain" description="PAS" evidence="2">
    <location>
        <begin position="39"/>
        <end position="101"/>
    </location>
</feature>
<dbReference type="SMART" id="SM00065">
    <property type="entry name" value="GAF"/>
    <property type="match status" value="1"/>
</dbReference>
<feature type="domain" description="PAC" evidence="3">
    <location>
        <begin position="403"/>
        <end position="454"/>
    </location>
</feature>
<dbReference type="PANTHER" id="PTHR44757">
    <property type="entry name" value="DIGUANYLATE CYCLASE DGCP"/>
    <property type="match status" value="1"/>
</dbReference>
<reference evidence="6 7" key="1">
    <citation type="submission" date="2020-02" db="EMBL/GenBank/DDBJ databases">
        <title>Comparative genomics of sulfur disproportionating microorganisms.</title>
        <authorList>
            <person name="Ward L.M."/>
            <person name="Bertran E."/>
            <person name="Johnston D.T."/>
        </authorList>
    </citation>
    <scope>NUCLEOTIDE SEQUENCE [LARGE SCALE GENOMIC DNA]</scope>
    <source>
        <strain evidence="6 7">DSM 3696</strain>
    </source>
</reference>
<dbReference type="NCBIfam" id="TIGR00229">
    <property type="entry name" value="sensory_box"/>
    <property type="match status" value="2"/>
</dbReference>
<feature type="domain" description="EAL" evidence="4">
    <location>
        <begin position="629"/>
        <end position="885"/>
    </location>
</feature>
<dbReference type="SUPFAM" id="SSF141868">
    <property type="entry name" value="EAL domain-like"/>
    <property type="match status" value="1"/>
</dbReference>
<dbReference type="PROSITE" id="PS50113">
    <property type="entry name" value="PAC"/>
    <property type="match status" value="1"/>
</dbReference>
<dbReference type="NCBIfam" id="TIGR00254">
    <property type="entry name" value="GGDEF"/>
    <property type="match status" value="1"/>
</dbReference>
<dbReference type="InterPro" id="IPR043128">
    <property type="entry name" value="Rev_trsase/Diguanyl_cyclase"/>
</dbReference>
<dbReference type="Gene3D" id="3.30.70.270">
    <property type="match status" value="1"/>
</dbReference>
<dbReference type="SMART" id="SM00091">
    <property type="entry name" value="PAS"/>
    <property type="match status" value="2"/>
</dbReference>
<organism evidence="6 7">
    <name type="scientific">Desulfolutivibrio sulfodismutans</name>
    <dbReference type="NCBI Taxonomy" id="63561"/>
    <lineage>
        <taxon>Bacteria</taxon>
        <taxon>Pseudomonadati</taxon>
        <taxon>Thermodesulfobacteriota</taxon>
        <taxon>Desulfovibrionia</taxon>
        <taxon>Desulfovibrionales</taxon>
        <taxon>Desulfovibrionaceae</taxon>
        <taxon>Desulfolutivibrio</taxon>
    </lineage>
</organism>
<dbReference type="InterPro" id="IPR029016">
    <property type="entry name" value="GAF-like_dom_sf"/>
</dbReference>
<dbReference type="SUPFAM" id="SSF55785">
    <property type="entry name" value="PYP-like sensor domain (PAS domain)"/>
    <property type="match status" value="2"/>
</dbReference>
<feature type="domain" description="GGDEF" evidence="5">
    <location>
        <begin position="487"/>
        <end position="620"/>
    </location>
</feature>
<dbReference type="EMBL" id="JAAGRQ010000062">
    <property type="protein sequence ID" value="NDY57796.1"/>
    <property type="molecule type" value="Genomic_DNA"/>
</dbReference>
<keyword evidence="7" id="KW-1185">Reference proteome</keyword>
<dbReference type="SMART" id="SM00267">
    <property type="entry name" value="GGDEF"/>
    <property type="match status" value="1"/>
</dbReference>
<dbReference type="Gene3D" id="3.30.450.20">
    <property type="entry name" value="PAS domain"/>
    <property type="match status" value="2"/>
</dbReference>